<dbReference type="AlphaFoldDB" id="A0A1T4TQN6"/>
<organism evidence="1 2">
    <name type="scientific">Photobacterium toruni</name>
    <dbReference type="NCBI Taxonomy" id="1935446"/>
    <lineage>
        <taxon>Bacteria</taxon>
        <taxon>Pseudomonadati</taxon>
        <taxon>Pseudomonadota</taxon>
        <taxon>Gammaproteobacteria</taxon>
        <taxon>Vibrionales</taxon>
        <taxon>Vibrionaceae</taxon>
        <taxon>Photobacterium</taxon>
    </lineage>
</organism>
<proteinExistence type="predicted"/>
<dbReference type="Proteomes" id="UP000191116">
    <property type="component" value="Unassembled WGS sequence"/>
</dbReference>
<reference evidence="1 2" key="1">
    <citation type="submission" date="2017-02" db="EMBL/GenBank/DDBJ databases">
        <authorList>
            <person name="Peterson S.W."/>
        </authorList>
    </citation>
    <scope>NUCLEOTIDE SEQUENCE [LARGE SCALE GENOMIC DNA]</scope>
    <source>
        <strain evidence="1 2">CECT 9189</strain>
    </source>
</reference>
<protein>
    <submittedName>
        <fullName evidence="1">Uncharacterized protein</fullName>
    </submittedName>
</protein>
<evidence type="ECO:0000313" key="1">
    <source>
        <dbReference type="EMBL" id="SKA42775.1"/>
    </source>
</evidence>
<dbReference type="EMBL" id="FUWP01000013">
    <property type="protein sequence ID" value="SKA42775.1"/>
    <property type="molecule type" value="Genomic_DNA"/>
</dbReference>
<evidence type="ECO:0000313" key="2">
    <source>
        <dbReference type="Proteomes" id="UP000191116"/>
    </source>
</evidence>
<dbReference type="OrthoDB" id="5826995at2"/>
<accession>A0A1T4TQN6</accession>
<dbReference type="RefSeq" id="WP_080175171.1">
    <property type="nucleotide sequence ID" value="NZ_AP024854.1"/>
</dbReference>
<sequence length="140" mass="16026">MINKALIGIFSAIVFLIMQAIISSVNTKATYEFSTKNNNVIQNRLQLTLNDGYISMLVSRKCSNNRNYPSHLNGVFLRFQNHYYVFGIEHIDENNSQLTFNDFFIDSLRSGEAIYISHSPSFSCLKNDFSEILLGKRTVN</sequence>
<name>A0A1T4TQN6_9GAMM</name>
<gene>
    <name evidence="1" type="ORF">CZ814_02395</name>
</gene>